<feature type="transmembrane region" description="Helical" evidence="19">
    <location>
        <begin position="264"/>
        <end position="287"/>
    </location>
</feature>
<dbReference type="PROSITE" id="PS00107">
    <property type="entry name" value="PROTEIN_KINASE_ATP"/>
    <property type="match status" value="1"/>
</dbReference>
<gene>
    <name evidence="22" type="ORF">LUZ62_045600</name>
</gene>
<keyword evidence="7 20" id="KW-0732">Signal</keyword>
<dbReference type="SUPFAM" id="SSF56112">
    <property type="entry name" value="Protein kinase-like (PK-like)"/>
    <property type="match status" value="1"/>
</dbReference>
<evidence type="ECO:0000256" key="10">
    <source>
        <dbReference type="ARBA" id="ARBA00022840"/>
    </source>
</evidence>
<keyword evidence="13" id="KW-1015">Disulfide bond</keyword>
<evidence type="ECO:0000256" key="12">
    <source>
        <dbReference type="ARBA" id="ARBA00023136"/>
    </source>
</evidence>
<evidence type="ECO:0000313" key="22">
    <source>
        <dbReference type="EMBL" id="KAJ4794354.1"/>
    </source>
</evidence>
<evidence type="ECO:0000256" key="9">
    <source>
        <dbReference type="ARBA" id="ARBA00022777"/>
    </source>
</evidence>
<evidence type="ECO:0000256" key="5">
    <source>
        <dbReference type="ARBA" id="ARBA00022679"/>
    </source>
</evidence>
<dbReference type="FunFam" id="3.30.200.20:FF:000059">
    <property type="entry name" value="S-receptor-like serine/threonine-protein kinase"/>
    <property type="match status" value="1"/>
</dbReference>
<dbReference type="InterPro" id="IPR045874">
    <property type="entry name" value="LRK10/LRL21-25-like"/>
</dbReference>
<dbReference type="Pfam" id="PF07714">
    <property type="entry name" value="PK_Tyr_Ser-Thr"/>
    <property type="match status" value="1"/>
</dbReference>
<evidence type="ECO:0000256" key="1">
    <source>
        <dbReference type="ARBA" id="ARBA00004479"/>
    </source>
</evidence>
<comment type="catalytic activity">
    <reaction evidence="17">
        <text>L-seryl-[protein] + ATP = O-phospho-L-seryl-[protein] + ADP + H(+)</text>
        <dbReference type="Rhea" id="RHEA:17989"/>
        <dbReference type="Rhea" id="RHEA-COMP:9863"/>
        <dbReference type="Rhea" id="RHEA-COMP:11604"/>
        <dbReference type="ChEBI" id="CHEBI:15378"/>
        <dbReference type="ChEBI" id="CHEBI:29999"/>
        <dbReference type="ChEBI" id="CHEBI:30616"/>
        <dbReference type="ChEBI" id="CHEBI:83421"/>
        <dbReference type="ChEBI" id="CHEBI:456216"/>
        <dbReference type="EC" id="2.7.11.1"/>
    </reaction>
</comment>
<comment type="catalytic activity">
    <reaction evidence="16">
        <text>L-threonyl-[protein] + ATP = O-phospho-L-threonyl-[protein] + ADP + H(+)</text>
        <dbReference type="Rhea" id="RHEA:46608"/>
        <dbReference type="Rhea" id="RHEA-COMP:11060"/>
        <dbReference type="Rhea" id="RHEA-COMP:11605"/>
        <dbReference type="ChEBI" id="CHEBI:15378"/>
        <dbReference type="ChEBI" id="CHEBI:30013"/>
        <dbReference type="ChEBI" id="CHEBI:30616"/>
        <dbReference type="ChEBI" id="CHEBI:61977"/>
        <dbReference type="ChEBI" id="CHEBI:456216"/>
        <dbReference type="EC" id="2.7.11.1"/>
    </reaction>
</comment>
<dbReference type="GO" id="GO:0016020">
    <property type="term" value="C:membrane"/>
    <property type="evidence" value="ECO:0007669"/>
    <property type="project" value="UniProtKB-SubCell"/>
</dbReference>
<keyword evidence="9 22" id="KW-0418">Kinase</keyword>
<keyword evidence="6 19" id="KW-0812">Transmembrane</keyword>
<evidence type="ECO:0000259" key="21">
    <source>
        <dbReference type="PROSITE" id="PS50011"/>
    </source>
</evidence>
<feature type="signal peptide" evidence="20">
    <location>
        <begin position="1"/>
        <end position="23"/>
    </location>
</feature>
<name>A0AAV8FMX2_9POAL</name>
<dbReference type="GO" id="GO:0005524">
    <property type="term" value="F:ATP binding"/>
    <property type="evidence" value="ECO:0007669"/>
    <property type="project" value="UniProtKB-UniRule"/>
</dbReference>
<keyword evidence="23" id="KW-1185">Reference proteome</keyword>
<organism evidence="22 23">
    <name type="scientific">Rhynchospora pubera</name>
    <dbReference type="NCBI Taxonomy" id="906938"/>
    <lineage>
        <taxon>Eukaryota</taxon>
        <taxon>Viridiplantae</taxon>
        <taxon>Streptophyta</taxon>
        <taxon>Embryophyta</taxon>
        <taxon>Tracheophyta</taxon>
        <taxon>Spermatophyta</taxon>
        <taxon>Magnoliopsida</taxon>
        <taxon>Liliopsida</taxon>
        <taxon>Poales</taxon>
        <taxon>Cyperaceae</taxon>
        <taxon>Cyperoideae</taxon>
        <taxon>Rhynchosporeae</taxon>
        <taxon>Rhynchospora</taxon>
    </lineage>
</organism>
<protein>
    <recommendedName>
        <fullName evidence="2">non-specific serine/threonine protein kinase</fullName>
        <ecNumber evidence="2">2.7.11.1</ecNumber>
    </recommendedName>
</protein>
<evidence type="ECO:0000256" key="20">
    <source>
        <dbReference type="SAM" id="SignalP"/>
    </source>
</evidence>
<keyword evidence="8 18" id="KW-0547">Nucleotide-binding</keyword>
<proteinExistence type="predicted"/>
<reference evidence="22" key="1">
    <citation type="submission" date="2022-08" db="EMBL/GenBank/DDBJ databases">
        <authorList>
            <person name="Marques A."/>
        </authorList>
    </citation>
    <scope>NUCLEOTIDE SEQUENCE</scope>
    <source>
        <strain evidence="22">RhyPub2mFocal</strain>
        <tissue evidence="22">Leaves</tissue>
    </source>
</reference>
<keyword evidence="5" id="KW-0808">Transferase</keyword>
<evidence type="ECO:0000256" key="14">
    <source>
        <dbReference type="ARBA" id="ARBA00023170"/>
    </source>
</evidence>
<evidence type="ECO:0000256" key="19">
    <source>
        <dbReference type="SAM" id="Phobius"/>
    </source>
</evidence>
<dbReference type="InterPro" id="IPR017441">
    <property type="entry name" value="Protein_kinase_ATP_BS"/>
</dbReference>
<evidence type="ECO:0000313" key="23">
    <source>
        <dbReference type="Proteomes" id="UP001140206"/>
    </source>
</evidence>
<keyword evidence="11 19" id="KW-1133">Transmembrane helix</keyword>
<evidence type="ECO:0000256" key="17">
    <source>
        <dbReference type="ARBA" id="ARBA00048679"/>
    </source>
</evidence>
<keyword evidence="12 19" id="KW-0472">Membrane</keyword>
<dbReference type="GO" id="GO:0030247">
    <property type="term" value="F:polysaccharide binding"/>
    <property type="evidence" value="ECO:0007669"/>
    <property type="project" value="InterPro"/>
</dbReference>
<dbReference type="Pfam" id="PF13947">
    <property type="entry name" value="GUB_WAK_bind"/>
    <property type="match status" value="1"/>
</dbReference>
<keyword evidence="15" id="KW-0325">Glycoprotein</keyword>
<comment type="caution">
    <text evidence="22">The sequence shown here is derived from an EMBL/GenBank/DDBJ whole genome shotgun (WGS) entry which is preliminary data.</text>
</comment>
<feature type="binding site" evidence="18">
    <location>
        <position position="358"/>
    </location>
    <ligand>
        <name>ATP</name>
        <dbReference type="ChEBI" id="CHEBI:30616"/>
    </ligand>
</feature>
<dbReference type="AlphaFoldDB" id="A0AAV8FMX2"/>
<dbReference type="EMBL" id="JAMFTS010000002">
    <property type="protein sequence ID" value="KAJ4794354.1"/>
    <property type="molecule type" value="Genomic_DNA"/>
</dbReference>
<keyword evidence="14" id="KW-0675">Receptor</keyword>
<accession>A0AAV8FMX2</accession>
<evidence type="ECO:0000256" key="6">
    <source>
        <dbReference type="ARBA" id="ARBA00022692"/>
    </source>
</evidence>
<evidence type="ECO:0000256" key="4">
    <source>
        <dbReference type="ARBA" id="ARBA00022536"/>
    </source>
</evidence>
<dbReference type="CDD" id="cd14066">
    <property type="entry name" value="STKc_IRAK"/>
    <property type="match status" value="1"/>
</dbReference>
<feature type="chain" id="PRO_5044001050" description="non-specific serine/threonine protein kinase" evidence="20">
    <location>
        <begin position="24"/>
        <end position="662"/>
    </location>
</feature>
<dbReference type="SMART" id="SM00220">
    <property type="entry name" value="S_TKc"/>
    <property type="match status" value="1"/>
</dbReference>
<evidence type="ECO:0000256" key="13">
    <source>
        <dbReference type="ARBA" id="ARBA00023157"/>
    </source>
</evidence>
<evidence type="ECO:0000256" key="7">
    <source>
        <dbReference type="ARBA" id="ARBA00022729"/>
    </source>
</evidence>
<evidence type="ECO:0000256" key="8">
    <source>
        <dbReference type="ARBA" id="ARBA00022741"/>
    </source>
</evidence>
<evidence type="ECO:0000256" key="16">
    <source>
        <dbReference type="ARBA" id="ARBA00047899"/>
    </source>
</evidence>
<sequence>MHPSLSVLHHLFIISMFLQSTALLDTPKMKACEPRMCGNLTITYPFWINGVHPSYCGNPSLEIDCRHGKPYLVDSYDTSYYMKHVFYENNSFVAISSILENVIGDCYIPEFNVSIGLGPFEISEMNKVLLFFYDCTDIQPPSADYLHVTCNTNQSQSANESFVRLYKNDKYGPENLLNNCTISKRPVLGWNQQPVDQYMSLMKDGFLLELKVMSCEDCKESNGACGFNTSTSAFMCICSNGTTYPVSCPVNFKQETWLHSHRKMALIAGLAIFATALFSLACVLSIFKLHKSYVFSKQYNQLKKIEQRLGMHGSLAPKRYRYRELMKITWSFREKLGKGGFGTVYKGCLSDSRLVAVKILHNLTSNAEQFLNEVASISRTSHVNVVNLLGFCFEGPKQALIYEYMPNGSLDSYIYSDDATTLGWEKLYEIAIGIARGLEYLHQGCNTHIVHFDIKPQNILLDEDFRPKIADFGLAKLCPPKDSIISMAEMRGTIGFIAPEIFSRSFGVVSTKSDVYSYGMMLLLIVGGGRNVKPSVDNLSQEYFPHWIYNRLLEGEEIQIGDVTPVSAEIVRKMALVGLWCIQTTPHNRPSMGRVVEMLERDLHDLEMPPKPYLDSAPGFMSLPMDCACTTSSHTQYPPMLSPEKSAIIPVVVVNPCSSASL</sequence>
<evidence type="ECO:0000256" key="18">
    <source>
        <dbReference type="PROSITE-ProRule" id="PRU10141"/>
    </source>
</evidence>
<keyword evidence="10 18" id="KW-0067">ATP-binding</keyword>
<dbReference type="InterPro" id="IPR008271">
    <property type="entry name" value="Ser/Thr_kinase_AS"/>
</dbReference>
<dbReference type="GO" id="GO:0004674">
    <property type="term" value="F:protein serine/threonine kinase activity"/>
    <property type="evidence" value="ECO:0007669"/>
    <property type="project" value="UniProtKB-KW"/>
</dbReference>
<dbReference type="InterPro" id="IPR011009">
    <property type="entry name" value="Kinase-like_dom_sf"/>
</dbReference>
<dbReference type="Gene3D" id="1.10.510.10">
    <property type="entry name" value="Transferase(Phosphotransferase) domain 1"/>
    <property type="match status" value="1"/>
</dbReference>
<dbReference type="PROSITE" id="PS50011">
    <property type="entry name" value="PROTEIN_KINASE_DOM"/>
    <property type="match status" value="1"/>
</dbReference>
<dbReference type="PANTHER" id="PTHR27009">
    <property type="entry name" value="RUST RESISTANCE KINASE LR10-RELATED"/>
    <property type="match status" value="1"/>
</dbReference>
<evidence type="ECO:0000256" key="3">
    <source>
        <dbReference type="ARBA" id="ARBA00022527"/>
    </source>
</evidence>
<dbReference type="InterPro" id="IPR025287">
    <property type="entry name" value="WAK_GUB"/>
</dbReference>
<evidence type="ECO:0000256" key="11">
    <source>
        <dbReference type="ARBA" id="ARBA00022989"/>
    </source>
</evidence>
<dbReference type="Proteomes" id="UP001140206">
    <property type="component" value="Chromosome 2"/>
</dbReference>
<keyword evidence="3" id="KW-0723">Serine/threonine-protein kinase</keyword>
<dbReference type="InterPro" id="IPR000719">
    <property type="entry name" value="Prot_kinase_dom"/>
</dbReference>
<dbReference type="PROSITE" id="PS00108">
    <property type="entry name" value="PROTEIN_KINASE_ST"/>
    <property type="match status" value="1"/>
</dbReference>
<keyword evidence="4" id="KW-0245">EGF-like domain</keyword>
<feature type="domain" description="Protein kinase" evidence="21">
    <location>
        <begin position="330"/>
        <end position="614"/>
    </location>
</feature>
<dbReference type="Pfam" id="PF14380">
    <property type="entry name" value="WAK_assoc"/>
    <property type="match status" value="1"/>
</dbReference>
<dbReference type="FunFam" id="1.10.510.10:FF:000590">
    <property type="entry name" value="PR5-like receptor kinase"/>
    <property type="match status" value="1"/>
</dbReference>
<dbReference type="Gene3D" id="3.30.200.20">
    <property type="entry name" value="Phosphorylase Kinase, domain 1"/>
    <property type="match status" value="1"/>
</dbReference>
<dbReference type="InterPro" id="IPR032872">
    <property type="entry name" value="WAK_assoc_C"/>
</dbReference>
<evidence type="ECO:0000256" key="15">
    <source>
        <dbReference type="ARBA" id="ARBA00023180"/>
    </source>
</evidence>
<evidence type="ECO:0000256" key="2">
    <source>
        <dbReference type="ARBA" id="ARBA00012513"/>
    </source>
</evidence>
<dbReference type="InterPro" id="IPR001245">
    <property type="entry name" value="Ser-Thr/Tyr_kinase_cat_dom"/>
</dbReference>
<dbReference type="EC" id="2.7.11.1" evidence="2"/>
<comment type="subcellular location">
    <subcellularLocation>
        <location evidence="1">Membrane</location>
        <topology evidence="1">Single-pass type I membrane protein</topology>
    </subcellularLocation>
</comment>